<dbReference type="InterPro" id="IPR012337">
    <property type="entry name" value="RNaseH-like_sf"/>
</dbReference>
<proteinExistence type="predicted"/>
<dbReference type="InterPro" id="IPR001584">
    <property type="entry name" value="Integrase_cat-core"/>
</dbReference>
<dbReference type="InterPro" id="IPR036397">
    <property type="entry name" value="RNaseH_sf"/>
</dbReference>
<feature type="domain" description="Integrase catalytic" evidence="1">
    <location>
        <begin position="141"/>
        <end position="300"/>
    </location>
</feature>
<protein>
    <submittedName>
        <fullName evidence="2">Gypsy retrotransposon integrase-like protein 1</fullName>
    </submittedName>
</protein>
<dbReference type="Gene3D" id="1.10.340.70">
    <property type="match status" value="1"/>
</dbReference>
<dbReference type="Pfam" id="PF17921">
    <property type="entry name" value="Integrase_H2C2"/>
    <property type="match status" value="1"/>
</dbReference>
<dbReference type="Proteomes" id="UP000257109">
    <property type="component" value="Unassembled WGS sequence"/>
</dbReference>
<feature type="non-terminal residue" evidence="2">
    <location>
        <position position="1"/>
    </location>
</feature>
<dbReference type="EMBL" id="QJKJ01001926">
    <property type="protein sequence ID" value="RDY05208.1"/>
    <property type="molecule type" value="Genomic_DNA"/>
</dbReference>
<dbReference type="OrthoDB" id="2016337at2759"/>
<dbReference type="Pfam" id="PF00665">
    <property type="entry name" value="rve"/>
    <property type="match status" value="1"/>
</dbReference>
<dbReference type="SUPFAM" id="SSF53098">
    <property type="entry name" value="Ribonuclease H-like"/>
    <property type="match status" value="1"/>
</dbReference>
<dbReference type="GO" id="GO:0015074">
    <property type="term" value="P:DNA integration"/>
    <property type="evidence" value="ECO:0007669"/>
    <property type="project" value="InterPro"/>
</dbReference>
<comment type="caution">
    <text evidence="2">The sequence shown here is derived from an EMBL/GenBank/DDBJ whole genome shotgun (WGS) entry which is preliminary data.</text>
</comment>
<keyword evidence="3" id="KW-1185">Reference proteome</keyword>
<dbReference type="AlphaFoldDB" id="A0A371HQZ0"/>
<evidence type="ECO:0000313" key="3">
    <source>
        <dbReference type="Proteomes" id="UP000257109"/>
    </source>
</evidence>
<organism evidence="2 3">
    <name type="scientific">Mucuna pruriens</name>
    <name type="common">Velvet bean</name>
    <name type="synonym">Dolichos pruriens</name>
    <dbReference type="NCBI Taxonomy" id="157652"/>
    <lineage>
        <taxon>Eukaryota</taxon>
        <taxon>Viridiplantae</taxon>
        <taxon>Streptophyta</taxon>
        <taxon>Embryophyta</taxon>
        <taxon>Tracheophyta</taxon>
        <taxon>Spermatophyta</taxon>
        <taxon>Magnoliopsida</taxon>
        <taxon>eudicotyledons</taxon>
        <taxon>Gunneridae</taxon>
        <taxon>Pentapetalae</taxon>
        <taxon>rosids</taxon>
        <taxon>fabids</taxon>
        <taxon>Fabales</taxon>
        <taxon>Fabaceae</taxon>
        <taxon>Papilionoideae</taxon>
        <taxon>50 kb inversion clade</taxon>
        <taxon>NPAAA clade</taxon>
        <taxon>indigoferoid/millettioid clade</taxon>
        <taxon>Phaseoleae</taxon>
        <taxon>Mucuna</taxon>
    </lineage>
</organism>
<reference evidence="2" key="1">
    <citation type="submission" date="2018-05" db="EMBL/GenBank/DDBJ databases">
        <title>Draft genome of Mucuna pruriens seed.</title>
        <authorList>
            <person name="Nnadi N.E."/>
            <person name="Vos R."/>
            <person name="Hasami M.H."/>
            <person name="Devisetty U.K."/>
            <person name="Aguiy J.C."/>
        </authorList>
    </citation>
    <scope>NUCLEOTIDE SEQUENCE [LARGE SCALE GENOMIC DNA]</scope>
    <source>
        <strain evidence="2">JCA_2017</strain>
    </source>
</reference>
<dbReference type="PANTHER" id="PTHR48475:SF1">
    <property type="entry name" value="RNASE H TYPE-1 DOMAIN-CONTAINING PROTEIN"/>
    <property type="match status" value="1"/>
</dbReference>
<dbReference type="PANTHER" id="PTHR48475">
    <property type="entry name" value="RIBONUCLEASE H"/>
    <property type="match status" value="1"/>
</dbReference>
<accession>A0A371HQZ0</accession>
<sequence length="484" mass="55954">MVDALKIEEAKANDRPWYHDIREYLKKGIYPLGATENDKRTLKRLAASFFLSGVILYKRSADLTLLCCVDDREAQEIIEEVHEGAFGTHVNGHAIARKILRASYYWSKMELDHCQHVKRCMKCQMFADNIHVPSSTLHNLTSPWPFSMWGLDMIGLIESKASNGHRFILVAIDYFTKWVEAASYTSVTKSAVVKFIKRDIICRYDLPAHIITNNGTNLNNKMMTELCQQFKIKHHNSTPYRPKMNGAIEVANKNIKRIVQKMVVTYKDWHDLLPYALHGYRTSICMSTRETPYLLVYGTEAVLPIEVEILSLRILTEADWLDQLNLIEEKRLTTICHRQLYQRRIKNAFDKKVRPRIFKEGDLVLKKRLPNIKDPRGKWTPNYEGPYMVKRAFTRGDMVLADAEGQELKHPVNSTAVKIKGRAPRPSLGNPTILPLRAKSMKSRFQEKKTRHGKRAKTPLTMARALRKASRAHAKWDERHSMLT</sequence>
<dbReference type="InterPro" id="IPR041588">
    <property type="entry name" value="Integrase_H2C2"/>
</dbReference>
<evidence type="ECO:0000259" key="1">
    <source>
        <dbReference type="PROSITE" id="PS50994"/>
    </source>
</evidence>
<gene>
    <name evidence="2" type="primary">GIN1</name>
    <name evidence="2" type="ORF">CR513_10993</name>
</gene>
<name>A0A371HQZ0_MUCPR</name>
<dbReference type="PROSITE" id="PS50994">
    <property type="entry name" value="INTEGRASE"/>
    <property type="match status" value="1"/>
</dbReference>
<dbReference type="GO" id="GO:0003676">
    <property type="term" value="F:nucleic acid binding"/>
    <property type="evidence" value="ECO:0007669"/>
    <property type="project" value="InterPro"/>
</dbReference>
<dbReference type="Gene3D" id="3.30.420.10">
    <property type="entry name" value="Ribonuclease H-like superfamily/Ribonuclease H"/>
    <property type="match status" value="1"/>
</dbReference>
<evidence type="ECO:0000313" key="2">
    <source>
        <dbReference type="EMBL" id="RDY05208.1"/>
    </source>
</evidence>